<dbReference type="AlphaFoldDB" id="A0AAN7JX16"/>
<dbReference type="Proteomes" id="UP001345219">
    <property type="component" value="Chromosome 6"/>
</dbReference>
<proteinExistence type="predicted"/>
<accession>A0AAN7JX16</accession>
<reference evidence="1 2" key="1">
    <citation type="journal article" date="2023" name="Hortic Res">
        <title>Pangenome of water caltrop reveals structural variations and asymmetric subgenome divergence after allopolyploidization.</title>
        <authorList>
            <person name="Zhang X."/>
            <person name="Chen Y."/>
            <person name="Wang L."/>
            <person name="Yuan Y."/>
            <person name="Fang M."/>
            <person name="Shi L."/>
            <person name="Lu R."/>
            <person name="Comes H.P."/>
            <person name="Ma Y."/>
            <person name="Chen Y."/>
            <person name="Huang G."/>
            <person name="Zhou Y."/>
            <person name="Zheng Z."/>
            <person name="Qiu Y."/>
        </authorList>
    </citation>
    <scope>NUCLEOTIDE SEQUENCE [LARGE SCALE GENOMIC DNA]</scope>
    <source>
        <tissue evidence="1">Roots</tissue>
    </source>
</reference>
<dbReference type="InterPro" id="IPR035892">
    <property type="entry name" value="C2_domain_sf"/>
</dbReference>
<gene>
    <name evidence="1" type="ORF">SAY87_006815</name>
</gene>
<evidence type="ECO:0000313" key="1">
    <source>
        <dbReference type="EMBL" id="KAK4756688.1"/>
    </source>
</evidence>
<evidence type="ECO:0000313" key="2">
    <source>
        <dbReference type="Proteomes" id="UP001345219"/>
    </source>
</evidence>
<evidence type="ECO:0008006" key="3">
    <source>
        <dbReference type="Google" id="ProtNLM"/>
    </source>
</evidence>
<name>A0AAN7JX16_9MYRT</name>
<comment type="caution">
    <text evidence="1">The sequence shown here is derived from an EMBL/GenBank/DDBJ whole genome shotgun (WGS) entry which is preliminary data.</text>
</comment>
<organism evidence="1 2">
    <name type="scientific">Trapa incisa</name>
    <dbReference type="NCBI Taxonomy" id="236973"/>
    <lineage>
        <taxon>Eukaryota</taxon>
        <taxon>Viridiplantae</taxon>
        <taxon>Streptophyta</taxon>
        <taxon>Embryophyta</taxon>
        <taxon>Tracheophyta</taxon>
        <taxon>Spermatophyta</taxon>
        <taxon>Magnoliopsida</taxon>
        <taxon>eudicotyledons</taxon>
        <taxon>Gunneridae</taxon>
        <taxon>Pentapetalae</taxon>
        <taxon>rosids</taxon>
        <taxon>malvids</taxon>
        <taxon>Myrtales</taxon>
        <taxon>Lythraceae</taxon>
        <taxon>Trapa</taxon>
    </lineage>
</organism>
<protein>
    <recommendedName>
        <fullName evidence="3">C2 domain-containing protein</fullName>
    </recommendedName>
</protein>
<keyword evidence="2" id="KW-1185">Reference proteome</keyword>
<sequence>MSHLINLMDKISVEVSLIFARGLGHSYSLFGKTQWFAVGWIEPNDKYCTKMDTLGNGNDNPVWKTRFLSHVEDEQNGKEFKGRGFAG</sequence>
<dbReference type="EMBL" id="JAXIOK010000013">
    <property type="protein sequence ID" value="KAK4756688.1"/>
    <property type="molecule type" value="Genomic_DNA"/>
</dbReference>
<dbReference type="SUPFAM" id="SSF49562">
    <property type="entry name" value="C2 domain (Calcium/lipid-binding domain, CaLB)"/>
    <property type="match status" value="1"/>
</dbReference>